<dbReference type="PROSITE" id="PS50977">
    <property type="entry name" value="HTH_TETR_2"/>
    <property type="match status" value="1"/>
</dbReference>
<evidence type="ECO:0000256" key="3">
    <source>
        <dbReference type="ARBA" id="ARBA00023163"/>
    </source>
</evidence>
<comment type="caution">
    <text evidence="7">The sequence shown here is derived from an EMBL/GenBank/DDBJ whole genome shotgun (WGS) entry which is preliminary data.</text>
</comment>
<proteinExistence type="predicted"/>
<feature type="compositionally biased region" description="Low complexity" evidence="5">
    <location>
        <begin position="9"/>
        <end position="19"/>
    </location>
</feature>
<dbReference type="InterPro" id="IPR054129">
    <property type="entry name" value="DesT_TetR_C"/>
</dbReference>
<sequence length="246" mass="26901">MAAGKSKNGQRSAGPSRGPRPGPRTARRRLSVDERRDELIEAALQLFSARPPEDVSIDDVAAAAGASRALVYHYFGGKYELYLAALGSAAKRLAVLLEPPTEGRPLERLQISLERYFDFVESHAAGFTALLRGGPADRSGEVGEIVDGMRRLLLERILHAIDVESPQPILRITLRSWMASVETAGLDWLENRDLARPELESLLVDQFVVLLHVAGKHEPSIGALFDSLAQQEMVTKKEPSKANTAS</sequence>
<dbReference type="Gene3D" id="1.10.357.10">
    <property type="entry name" value="Tetracycline Repressor, domain 2"/>
    <property type="match status" value="1"/>
</dbReference>
<keyword evidence="8" id="KW-1185">Reference proteome</keyword>
<dbReference type="PANTHER" id="PTHR30055:SF174">
    <property type="entry name" value="TRANSCRIPTIONAL REGULATORY PROTEIN (PROBABLY TETR-FAMILY)-RELATED"/>
    <property type="match status" value="1"/>
</dbReference>
<evidence type="ECO:0000313" key="7">
    <source>
        <dbReference type="EMBL" id="GAA2398129.1"/>
    </source>
</evidence>
<evidence type="ECO:0000313" key="8">
    <source>
        <dbReference type="Proteomes" id="UP001501231"/>
    </source>
</evidence>
<evidence type="ECO:0000256" key="2">
    <source>
        <dbReference type="ARBA" id="ARBA00023125"/>
    </source>
</evidence>
<organism evidence="7 8">
    <name type="scientific">Actinomadura vinacea</name>
    <dbReference type="NCBI Taxonomy" id="115336"/>
    <lineage>
        <taxon>Bacteria</taxon>
        <taxon>Bacillati</taxon>
        <taxon>Actinomycetota</taxon>
        <taxon>Actinomycetes</taxon>
        <taxon>Streptosporangiales</taxon>
        <taxon>Thermomonosporaceae</taxon>
        <taxon>Actinomadura</taxon>
    </lineage>
</organism>
<evidence type="ECO:0000256" key="4">
    <source>
        <dbReference type="PROSITE-ProRule" id="PRU00335"/>
    </source>
</evidence>
<dbReference type="PRINTS" id="PR00455">
    <property type="entry name" value="HTHTETR"/>
</dbReference>
<dbReference type="Pfam" id="PF00440">
    <property type="entry name" value="TetR_N"/>
    <property type="match status" value="1"/>
</dbReference>
<dbReference type="SUPFAM" id="SSF46689">
    <property type="entry name" value="Homeodomain-like"/>
    <property type="match status" value="1"/>
</dbReference>
<feature type="region of interest" description="Disordered" evidence="5">
    <location>
        <begin position="1"/>
        <end position="32"/>
    </location>
</feature>
<feature type="domain" description="HTH tetR-type" evidence="6">
    <location>
        <begin position="33"/>
        <end position="93"/>
    </location>
</feature>
<dbReference type="Proteomes" id="UP001501231">
    <property type="component" value="Unassembled WGS sequence"/>
</dbReference>
<dbReference type="InterPro" id="IPR050109">
    <property type="entry name" value="HTH-type_TetR-like_transc_reg"/>
</dbReference>
<keyword evidence="3" id="KW-0804">Transcription</keyword>
<dbReference type="EMBL" id="BAAARW010000001">
    <property type="protein sequence ID" value="GAA2398129.1"/>
    <property type="molecule type" value="Genomic_DNA"/>
</dbReference>
<dbReference type="InterPro" id="IPR009057">
    <property type="entry name" value="Homeodomain-like_sf"/>
</dbReference>
<dbReference type="InterPro" id="IPR001647">
    <property type="entry name" value="HTH_TetR"/>
</dbReference>
<evidence type="ECO:0000256" key="1">
    <source>
        <dbReference type="ARBA" id="ARBA00023015"/>
    </source>
</evidence>
<evidence type="ECO:0000259" key="6">
    <source>
        <dbReference type="PROSITE" id="PS50977"/>
    </source>
</evidence>
<evidence type="ECO:0000256" key="5">
    <source>
        <dbReference type="SAM" id="MobiDB-lite"/>
    </source>
</evidence>
<gene>
    <name evidence="7" type="ORF">GCM10010191_01040</name>
</gene>
<feature type="DNA-binding region" description="H-T-H motif" evidence="4">
    <location>
        <begin position="56"/>
        <end position="75"/>
    </location>
</feature>
<name>A0ABN3I927_9ACTN</name>
<keyword evidence="1" id="KW-0805">Transcription regulation</keyword>
<reference evidence="7 8" key="1">
    <citation type="journal article" date="2019" name="Int. J. Syst. Evol. Microbiol.">
        <title>The Global Catalogue of Microorganisms (GCM) 10K type strain sequencing project: providing services to taxonomists for standard genome sequencing and annotation.</title>
        <authorList>
            <consortium name="The Broad Institute Genomics Platform"/>
            <consortium name="The Broad Institute Genome Sequencing Center for Infectious Disease"/>
            <person name="Wu L."/>
            <person name="Ma J."/>
        </authorList>
    </citation>
    <scope>NUCLEOTIDE SEQUENCE [LARGE SCALE GENOMIC DNA]</scope>
    <source>
        <strain evidence="7 8">JCM 3325</strain>
    </source>
</reference>
<keyword evidence="2 4" id="KW-0238">DNA-binding</keyword>
<dbReference type="Pfam" id="PF21943">
    <property type="entry name" value="TetR_C_46"/>
    <property type="match status" value="1"/>
</dbReference>
<accession>A0ABN3I927</accession>
<dbReference type="PANTHER" id="PTHR30055">
    <property type="entry name" value="HTH-TYPE TRANSCRIPTIONAL REGULATOR RUTR"/>
    <property type="match status" value="1"/>
</dbReference>
<protein>
    <submittedName>
        <fullName evidence="7">TetR/AcrR family transcriptional regulator</fullName>
    </submittedName>
</protein>